<dbReference type="PANTHER" id="PTHR30535:SF34">
    <property type="entry name" value="MOLYBDATE-BINDING PROTEIN MOLA"/>
    <property type="match status" value="1"/>
</dbReference>
<gene>
    <name evidence="3" type="ORF">I602_656</name>
    <name evidence="4" type="ORF">SAMN05444353_1123</name>
</gene>
<dbReference type="Proteomes" id="UP000183071">
    <property type="component" value="Unassembled WGS sequence"/>
</dbReference>
<organism evidence="3 5">
    <name type="scientific">Polaribacter dokdonensis DSW-5</name>
    <dbReference type="NCBI Taxonomy" id="1300348"/>
    <lineage>
        <taxon>Bacteria</taxon>
        <taxon>Pseudomonadati</taxon>
        <taxon>Bacteroidota</taxon>
        <taxon>Flavobacteriia</taxon>
        <taxon>Flavobacteriales</taxon>
        <taxon>Flavobacteriaceae</taxon>
    </lineage>
</organism>
<dbReference type="InterPro" id="IPR050902">
    <property type="entry name" value="ABC_Transporter_SBP"/>
</dbReference>
<dbReference type="Proteomes" id="UP000037716">
    <property type="component" value="Unassembled WGS sequence"/>
</dbReference>
<keyword evidence="6" id="KW-1185">Reference proteome</keyword>
<evidence type="ECO:0000313" key="4">
    <source>
        <dbReference type="EMBL" id="SEE18876.1"/>
    </source>
</evidence>
<dbReference type="InterPro" id="IPR054828">
    <property type="entry name" value="Vit_B12_bind_prot"/>
</dbReference>
<keyword evidence="1" id="KW-0732">Signal</keyword>
<sequence>MQFKDQMDNKFELQKTPTRIVCLVPSLTELLVDLGLENSIVGITKFCVHPSRLRKSKTIVGGTKNVYFDKIKSLQPDIILCNKEENTKEIVETCRDIATVHVSNIVTIQDTLNLIHQYGAIFQRKTKANDLAHKINTKLTDFRAFTKNKPTINVAYFIWKNPWMVAANGTFIHHLLSVNNFCNSYEDQKRYPEIDLNNLKHDTELLLLSSEPYPFKDKDIQGLENMFKDVKVILVDGEYFSWYGSRLLQAFDYFKELRTSLT</sequence>
<dbReference type="SUPFAM" id="SSF53807">
    <property type="entry name" value="Helical backbone' metal receptor"/>
    <property type="match status" value="1"/>
</dbReference>
<accession>A0A0M9CF31</accession>
<name>A0A0M9CF31_9FLAO</name>
<protein>
    <submittedName>
        <fullName evidence="4">ABC-type Fe3+-hydroxamate transport system, substrate-binding protein</fullName>
    </submittedName>
    <submittedName>
        <fullName evidence="3">Fe3+binding periplasmic protein</fullName>
    </submittedName>
</protein>
<proteinExistence type="predicted"/>
<dbReference type="EMBL" id="FNUE01000001">
    <property type="protein sequence ID" value="SEE18876.1"/>
    <property type="molecule type" value="Genomic_DNA"/>
</dbReference>
<dbReference type="RefSeq" id="WP_053973320.1">
    <property type="nucleotide sequence ID" value="NZ_FNUE01000001.1"/>
</dbReference>
<feature type="domain" description="Fe/B12 periplasmic-binding" evidence="2">
    <location>
        <begin position="19"/>
        <end position="262"/>
    </location>
</feature>
<dbReference type="EMBL" id="LGBR01000001">
    <property type="protein sequence ID" value="KOY51096.1"/>
    <property type="molecule type" value="Genomic_DNA"/>
</dbReference>
<reference evidence="4 6" key="2">
    <citation type="submission" date="2016-10" db="EMBL/GenBank/DDBJ databases">
        <authorList>
            <person name="Varghese N."/>
            <person name="Submissions S."/>
        </authorList>
    </citation>
    <scope>NUCLEOTIDE SEQUENCE [LARGE SCALE GENOMIC DNA]</scope>
    <source>
        <strain evidence="4 6">DSW-5</strain>
    </source>
</reference>
<dbReference type="Pfam" id="PF01497">
    <property type="entry name" value="Peripla_BP_2"/>
    <property type="match status" value="1"/>
</dbReference>
<dbReference type="PROSITE" id="PS50983">
    <property type="entry name" value="FE_B12_PBP"/>
    <property type="match status" value="1"/>
</dbReference>
<evidence type="ECO:0000313" key="6">
    <source>
        <dbReference type="Proteomes" id="UP000183071"/>
    </source>
</evidence>
<dbReference type="PANTHER" id="PTHR30535">
    <property type="entry name" value="VITAMIN B12-BINDING PROTEIN"/>
    <property type="match status" value="1"/>
</dbReference>
<reference evidence="3 5" key="1">
    <citation type="submission" date="2015-07" db="EMBL/GenBank/DDBJ databases">
        <title>Genome of Polaribacter dokdonenesis DSW-5, isolated from seawater off Dokdo in Korea.</title>
        <authorList>
            <person name="Yoon K."/>
            <person name="Song J.Y."/>
            <person name="Kim J.F."/>
        </authorList>
    </citation>
    <scope>NUCLEOTIDE SEQUENCE [LARGE SCALE GENOMIC DNA]</scope>
    <source>
        <strain evidence="3 5">DSW-5</strain>
    </source>
</reference>
<dbReference type="Gene3D" id="3.40.50.1980">
    <property type="entry name" value="Nitrogenase molybdenum iron protein domain"/>
    <property type="match status" value="2"/>
</dbReference>
<evidence type="ECO:0000256" key="1">
    <source>
        <dbReference type="ARBA" id="ARBA00022729"/>
    </source>
</evidence>
<comment type="caution">
    <text evidence="3">The sequence shown here is derived from an EMBL/GenBank/DDBJ whole genome shotgun (WGS) entry which is preliminary data.</text>
</comment>
<dbReference type="InterPro" id="IPR002491">
    <property type="entry name" value="ABC_transptr_periplasmic_BD"/>
</dbReference>
<evidence type="ECO:0000313" key="5">
    <source>
        <dbReference type="Proteomes" id="UP000037716"/>
    </source>
</evidence>
<dbReference type="AlphaFoldDB" id="A0A0M9CF31"/>
<evidence type="ECO:0000313" key="3">
    <source>
        <dbReference type="EMBL" id="KOY51096.1"/>
    </source>
</evidence>
<evidence type="ECO:0000259" key="2">
    <source>
        <dbReference type="PROSITE" id="PS50983"/>
    </source>
</evidence>
<dbReference type="PATRIC" id="fig|1300348.6.peg.655"/>
<dbReference type="NCBIfam" id="NF038402">
    <property type="entry name" value="TroA_like"/>
    <property type="match status" value="1"/>
</dbReference>
<dbReference type="OrthoDB" id="9816357at2"/>
<dbReference type="STRING" id="1300348.I602_656"/>